<sequence>RVKTLHPRVFAGILAAPTAEHENEISELEIPMIDLVVVNLYPFREMVARDGVDLDEAVEQRAAAIIKYNGLLEDLGRDQLPTVSLGGSPIA</sequence>
<reference evidence="1" key="1">
    <citation type="journal article" date="2015" name="Nature">
        <title>Complex archaea that bridge the gap between prokaryotes and eukaryotes.</title>
        <authorList>
            <person name="Spang A."/>
            <person name="Saw J.H."/>
            <person name="Jorgensen S.L."/>
            <person name="Zaremba-Niedzwiedzka K."/>
            <person name="Martijn J."/>
            <person name="Lind A.E."/>
            <person name="van Eijk R."/>
            <person name="Schleper C."/>
            <person name="Guy L."/>
            <person name="Ettema T.J."/>
        </authorList>
    </citation>
    <scope>NUCLEOTIDE SEQUENCE</scope>
</reference>
<dbReference type="GO" id="GO:0005829">
    <property type="term" value="C:cytosol"/>
    <property type="evidence" value="ECO:0007669"/>
    <property type="project" value="TreeGrafter"/>
</dbReference>
<dbReference type="GO" id="GO:0003937">
    <property type="term" value="F:IMP cyclohydrolase activity"/>
    <property type="evidence" value="ECO:0007669"/>
    <property type="project" value="InterPro"/>
</dbReference>
<dbReference type="Gene3D" id="3.40.50.1380">
    <property type="entry name" value="Methylglyoxal synthase-like domain"/>
    <property type="match status" value="1"/>
</dbReference>
<dbReference type="InterPro" id="IPR002695">
    <property type="entry name" value="PurH-like"/>
</dbReference>
<feature type="non-terminal residue" evidence="1">
    <location>
        <position position="1"/>
    </location>
</feature>
<dbReference type="GO" id="GO:0004643">
    <property type="term" value="F:phosphoribosylaminoimidazolecarboxamide formyltransferase activity"/>
    <property type="evidence" value="ECO:0007669"/>
    <property type="project" value="InterPro"/>
</dbReference>
<name>A0A0F9BNN0_9ZZZZ</name>
<protein>
    <submittedName>
        <fullName evidence="1">Uncharacterized protein</fullName>
    </submittedName>
</protein>
<gene>
    <name evidence="1" type="ORF">LCGC14_2505630</name>
</gene>
<dbReference type="InterPro" id="IPR036914">
    <property type="entry name" value="MGS-like_dom_sf"/>
</dbReference>
<accession>A0A0F9BNN0</accession>
<dbReference type="PANTHER" id="PTHR11692:SF0">
    <property type="entry name" value="BIFUNCTIONAL PURINE BIOSYNTHESIS PROTEIN ATIC"/>
    <property type="match status" value="1"/>
</dbReference>
<organism evidence="1">
    <name type="scientific">marine sediment metagenome</name>
    <dbReference type="NCBI Taxonomy" id="412755"/>
    <lineage>
        <taxon>unclassified sequences</taxon>
        <taxon>metagenomes</taxon>
        <taxon>ecological metagenomes</taxon>
    </lineage>
</organism>
<dbReference type="SUPFAM" id="SSF52335">
    <property type="entry name" value="Methylglyoxal synthase-like"/>
    <property type="match status" value="1"/>
</dbReference>
<proteinExistence type="predicted"/>
<dbReference type="AlphaFoldDB" id="A0A0F9BNN0"/>
<evidence type="ECO:0000313" key="1">
    <source>
        <dbReference type="EMBL" id="KKL15437.1"/>
    </source>
</evidence>
<comment type="caution">
    <text evidence="1">The sequence shown here is derived from an EMBL/GenBank/DDBJ whole genome shotgun (WGS) entry which is preliminary data.</text>
</comment>
<dbReference type="PANTHER" id="PTHR11692">
    <property type="entry name" value="BIFUNCTIONAL PURINE BIOSYNTHESIS PROTEIN PURH"/>
    <property type="match status" value="1"/>
</dbReference>
<dbReference type="GO" id="GO:0006189">
    <property type="term" value="P:'de novo' IMP biosynthetic process"/>
    <property type="evidence" value="ECO:0007669"/>
    <property type="project" value="TreeGrafter"/>
</dbReference>
<dbReference type="EMBL" id="LAZR01040065">
    <property type="protein sequence ID" value="KKL15437.1"/>
    <property type="molecule type" value="Genomic_DNA"/>
</dbReference>